<feature type="domain" description="Death" evidence="1">
    <location>
        <begin position="101"/>
        <end position="185"/>
    </location>
</feature>
<dbReference type="PANTHER" id="PTHR15077:SF10">
    <property type="entry name" value="FAS-ASSOCIATED DEATH DOMAIN PROTEIN"/>
    <property type="match status" value="1"/>
</dbReference>
<dbReference type="InterPro" id="IPR016729">
    <property type="entry name" value="FADD"/>
</dbReference>
<dbReference type="FunFam" id="1.10.533.10:FF:000059">
    <property type="entry name" value="Fas-associated via death domain"/>
    <property type="match status" value="1"/>
</dbReference>
<dbReference type="SUPFAM" id="SSF47986">
    <property type="entry name" value="DEATH domain"/>
    <property type="match status" value="1"/>
</dbReference>
<dbReference type="InterPro" id="IPR000488">
    <property type="entry name" value="Death_dom"/>
</dbReference>
<dbReference type="SMART" id="SM00031">
    <property type="entry name" value="DED"/>
    <property type="match status" value="1"/>
</dbReference>
<dbReference type="EMBL" id="OW240923">
    <property type="protein sequence ID" value="CAH2325851.1"/>
    <property type="molecule type" value="Genomic_DNA"/>
</dbReference>
<evidence type="ECO:0000313" key="4">
    <source>
        <dbReference type="Proteomes" id="UP001295444"/>
    </source>
</evidence>
<dbReference type="GO" id="GO:0005123">
    <property type="term" value="F:death receptor binding"/>
    <property type="evidence" value="ECO:0007669"/>
    <property type="project" value="TreeGrafter"/>
</dbReference>
<dbReference type="CDD" id="cd08336">
    <property type="entry name" value="DED_FADD"/>
    <property type="match status" value="1"/>
</dbReference>
<dbReference type="PROSITE" id="PS50168">
    <property type="entry name" value="DED"/>
    <property type="match status" value="1"/>
</dbReference>
<dbReference type="Gene3D" id="1.10.533.10">
    <property type="entry name" value="Death Domain, Fas"/>
    <property type="match status" value="2"/>
</dbReference>
<dbReference type="GO" id="GO:0031265">
    <property type="term" value="C:CD95 death-inducing signaling complex"/>
    <property type="evidence" value="ECO:0007669"/>
    <property type="project" value="TreeGrafter"/>
</dbReference>
<gene>
    <name evidence="3" type="ORF">PECUL_23A032823</name>
</gene>
<dbReference type="Proteomes" id="UP001295444">
    <property type="component" value="Chromosome 12"/>
</dbReference>
<dbReference type="GO" id="GO:0045089">
    <property type="term" value="P:positive regulation of innate immune response"/>
    <property type="evidence" value="ECO:0007669"/>
    <property type="project" value="TreeGrafter"/>
</dbReference>
<accession>A0AAD1TGU4</accession>
<sequence>MDDLSVMLLGISTNLDDKELKDLKFLCREKIFKKRLESINSATDLFTCLMELNEISNENLDTLIKLLKLIKRDDLVNIVDDYQIHHLGFSTQPERQERSQLDQAFDIICENLGSNWKMFMRRLGVTDVILDRAMAAHPYSMYEQQMQCFKDWRRMKGETATVSVLCEALRSSKLKLIEDILTEKLELS</sequence>
<dbReference type="PROSITE" id="PS50017">
    <property type="entry name" value="DEATH_DOMAIN"/>
    <property type="match status" value="1"/>
</dbReference>
<evidence type="ECO:0000259" key="1">
    <source>
        <dbReference type="PROSITE" id="PS50017"/>
    </source>
</evidence>
<dbReference type="GO" id="GO:0097191">
    <property type="term" value="P:extrinsic apoptotic signaling pathway"/>
    <property type="evidence" value="ECO:0007669"/>
    <property type="project" value="TreeGrafter"/>
</dbReference>
<dbReference type="GO" id="GO:0042981">
    <property type="term" value="P:regulation of apoptotic process"/>
    <property type="evidence" value="ECO:0007669"/>
    <property type="project" value="InterPro"/>
</dbReference>
<dbReference type="Pfam" id="PF01335">
    <property type="entry name" value="DED"/>
    <property type="match status" value="1"/>
</dbReference>
<dbReference type="AlphaFoldDB" id="A0AAD1TGU4"/>
<keyword evidence="4" id="KW-1185">Reference proteome</keyword>
<dbReference type="SMART" id="SM00005">
    <property type="entry name" value="DEATH"/>
    <property type="match status" value="1"/>
</dbReference>
<feature type="domain" description="DED" evidence="2">
    <location>
        <begin position="3"/>
        <end position="81"/>
    </location>
</feature>
<organism evidence="3 4">
    <name type="scientific">Pelobates cultripes</name>
    <name type="common">Western spadefoot toad</name>
    <dbReference type="NCBI Taxonomy" id="61616"/>
    <lineage>
        <taxon>Eukaryota</taxon>
        <taxon>Metazoa</taxon>
        <taxon>Chordata</taxon>
        <taxon>Craniata</taxon>
        <taxon>Vertebrata</taxon>
        <taxon>Euteleostomi</taxon>
        <taxon>Amphibia</taxon>
        <taxon>Batrachia</taxon>
        <taxon>Anura</taxon>
        <taxon>Pelobatoidea</taxon>
        <taxon>Pelobatidae</taxon>
        <taxon>Pelobates</taxon>
    </lineage>
</organism>
<protein>
    <submittedName>
        <fullName evidence="3">FAS-associated death domain</fullName>
    </submittedName>
</protein>
<dbReference type="PANTHER" id="PTHR15077">
    <property type="entry name" value="FAS-ASSOCIATING DEATH DOMAIN-CONTAINING PROTEIN FADD"/>
    <property type="match status" value="1"/>
</dbReference>
<name>A0AAD1TGU4_PELCU</name>
<evidence type="ECO:0000313" key="3">
    <source>
        <dbReference type="EMBL" id="CAH2325851.1"/>
    </source>
</evidence>
<reference evidence="3" key="1">
    <citation type="submission" date="2022-03" db="EMBL/GenBank/DDBJ databases">
        <authorList>
            <person name="Alioto T."/>
            <person name="Alioto T."/>
            <person name="Gomez Garrido J."/>
        </authorList>
    </citation>
    <scope>NUCLEOTIDE SEQUENCE</scope>
</reference>
<dbReference type="InterPro" id="IPR011029">
    <property type="entry name" value="DEATH-like_dom_sf"/>
</dbReference>
<dbReference type="InterPro" id="IPR001875">
    <property type="entry name" value="DED_dom"/>
</dbReference>
<evidence type="ECO:0000259" key="2">
    <source>
        <dbReference type="PROSITE" id="PS50168"/>
    </source>
</evidence>
<dbReference type="GO" id="GO:0089720">
    <property type="term" value="F:caspase binding"/>
    <property type="evidence" value="ECO:0007669"/>
    <property type="project" value="TreeGrafter"/>
</dbReference>
<dbReference type="Pfam" id="PF00531">
    <property type="entry name" value="Death"/>
    <property type="match status" value="1"/>
</dbReference>
<proteinExistence type="predicted"/>